<accession>A0A8B2ZLK8</accession>
<reference evidence="1 2" key="1">
    <citation type="submission" date="2018-08" db="EMBL/GenBank/DDBJ databases">
        <title>A genome reference for cultivated species of the human gut microbiota.</title>
        <authorList>
            <person name="Zou Y."/>
            <person name="Xue W."/>
            <person name="Luo G."/>
        </authorList>
    </citation>
    <scope>NUCLEOTIDE SEQUENCE [LARGE SCALE GENOMIC DNA]</scope>
    <source>
        <strain evidence="1 2">OM08-17AT</strain>
    </source>
</reference>
<organism evidence="1 2">
    <name type="scientific">Staphylococcus warneri</name>
    <dbReference type="NCBI Taxonomy" id="1292"/>
    <lineage>
        <taxon>Bacteria</taxon>
        <taxon>Bacillati</taxon>
        <taxon>Bacillota</taxon>
        <taxon>Bacilli</taxon>
        <taxon>Bacillales</taxon>
        <taxon>Staphylococcaceae</taxon>
        <taxon>Staphylococcus</taxon>
    </lineage>
</organism>
<dbReference type="AlphaFoldDB" id="A0A8B2ZLK8"/>
<dbReference type="Pfam" id="PF07768">
    <property type="entry name" value="PVL_ORF50"/>
    <property type="match status" value="1"/>
</dbReference>
<comment type="caution">
    <text evidence="1">The sequence shown here is derived from an EMBL/GenBank/DDBJ whole genome shotgun (WGS) entry which is preliminary data.</text>
</comment>
<protein>
    <submittedName>
        <fullName evidence="1">Uncharacterized protein</fullName>
    </submittedName>
</protein>
<sequence>MVRTVERYRDKYGNVYVPLSINSTKVDVPIEIYETAINNGLSDYDIRRRIIENGYKPTYFIARPINADKGVMKLEIEEKEREQRIATREEQELRRKKPHLFNVKQKHTRSKYLQGLMDNNAIAKLKTDSYGRVQRG</sequence>
<dbReference type="RefSeq" id="WP_117725855.1">
    <property type="nucleotide sequence ID" value="NZ_CABMFV010000001.1"/>
</dbReference>
<dbReference type="EMBL" id="QSTD01000001">
    <property type="protein sequence ID" value="RGM32434.1"/>
    <property type="molecule type" value="Genomic_DNA"/>
</dbReference>
<name>A0A8B2ZLK8_STAWA</name>
<dbReference type="InterPro" id="IPR011688">
    <property type="entry name" value="PVL_Orf50"/>
</dbReference>
<gene>
    <name evidence="1" type="ORF">DXC19_02735</name>
</gene>
<evidence type="ECO:0000313" key="1">
    <source>
        <dbReference type="EMBL" id="RGM32434.1"/>
    </source>
</evidence>
<dbReference type="Proteomes" id="UP000261016">
    <property type="component" value="Unassembled WGS sequence"/>
</dbReference>
<proteinExistence type="predicted"/>
<evidence type="ECO:0000313" key="2">
    <source>
        <dbReference type="Proteomes" id="UP000261016"/>
    </source>
</evidence>